<feature type="transmembrane region" description="Helical" evidence="1">
    <location>
        <begin position="121"/>
        <end position="142"/>
    </location>
</feature>
<evidence type="ECO:0000256" key="1">
    <source>
        <dbReference type="SAM" id="Phobius"/>
    </source>
</evidence>
<evidence type="ECO:0000313" key="2">
    <source>
        <dbReference type="EMBL" id="KZC94518.1"/>
    </source>
</evidence>
<keyword evidence="1" id="KW-1133">Transmembrane helix</keyword>
<dbReference type="Proteomes" id="UP000076218">
    <property type="component" value="Unassembled WGS sequence"/>
</dbReference>
<evidence type="ECO:0000313" key="3">
    <source>
        <dbReference type="Proteomes" id="UP000076218"/>
    </source>
</evidence>
<name>A0A154UZG2_9MICO</name>
<dbReference type="AlphaFoldDB" id="A0A154UZG2"/>
<feature type="transmembrane region" description="Helical" evidence="1">
    <location>
        <begin position="148"/>
        <end position="166"/>
    </location>
</feature>
<proteinExistence type="predicted"/>
<keyword evidence="1" id="KW-0472">Membrane</keyword>
<keyword evidence="1" id="KW-0812">Transmembrane</keyword>
<dbReference type="STRING" id="31965.AWH51_13165"/>
<gene>
    <name evidence="2" type="ORF">AWH51_13165</name>
</gene>
<accession>A0A154UZG2</accession>
<feature type="transmembrane region" description="Helical" evidence="1">
    <location>
        <begin position="52"/>
        <end position="74"/>
    </location>
</feature>
<dbReference type="EMBL" id="LQXA01000042">
    <property type="protein sequence ID" value="KZC94518.1"/>
    <property type="molecule type" value="Genomic_DNA"/>
</dbReference>
<feature type="transmembrane region" description="Helical" evidence="1">
    <location>
        <begin position="21"/>
        <end position="46"/>
    </location>
</feature>
<dbReference type="OrthoDB" id="9985537at2"/>
<comment type="caution">
    <text evidence="2">The sequence shown here is derived from an EMBL/GenBank/DDBJ whole genome shotgun (WGS) entry which is preliminary data.</text>
</comment>
<reference evidence="2 3" key="1">
    <citation type="submission" date="2016-01" db="EMBL/GenBank/DDBJ databases">
        <title>Draft genome sequence of Clavibacter michiganensis subsp. tessellarius DOAB 609.</title>
        <authorList>
            <person name="Tambong J.T."/>
        </authorList>
    </citation>
    <scope>NUCLEOTIDE SEQUENCE [LARGE SCALE GENOMIC DNA]</scope>
    <source>
        <strain evidence="2 3">DOAB 609</strain>
    </source>
</reference>
<sequence>MTGPTSSAHDRLRRARRRVADAPAIVPGMGVAVAFAVVMTCSRVAFGREASVERFLATLTVGAFAGLVLTFVIARRRRAAPSRMRWIDVSEAIDDGRLPAGADADSWRWLLLRRREVHDQLGGPWAVLVAAVLLVGTVAVGALGGSPLAWTLPAVIAVAVAGMAAIRRRRLARIDALLQPLLDGDADPSSPNGP</sequence>
<organism evidence="2 3">
    <name type="scientific">Clavibacter tessellarius</name>
    <dbReference type="NCBI Taxonomy" id="31965"/>
    <lineage>
        <taxon>Bacteria</taxon>
        <taxon>Bacillati</taxon>
        <taxon>Actinomycetota</taxon>
        <taxon>Actinomycetes</taxon>
        <taxon>Micrococcales</taxon>
        <taxon>Microbacteriaceae</taxon>
        <taxon>Clavibacter</taxon>
    </lineage>
</organism>
<protein>
    <submittedName>
        <fullName evidence="2">Uncharacterized protein</fullName>
    </submittedName>
</protein>